<dbReference type="AlphaFoldDB" id="I4EZS0"/>
<dbReference type="eggNOG" id="COG0500">
    <property type="taxonomic scope" value="Bacteria"/>
</dbReference>
<dbReference type="OMA" id="PGCANGE"/>
<proteinExistence type="predicted"/>
<dbReference type="Gene3D" id="3.40.50.150">
    <property type="entry name" value="Vaccinia Virus protein VP39"/>
    <property type="match status" value="1"/>
</dbReference>
<dbReference type="GO" id="GO:0032259">
    <property type="term" value="P:methylation"/>
    <property type="evidence" value="ECO:0007669"/>
    <property type="project" value="UniProtKB-KW"/>
</dbReference>
<dbReference type="Proteomes" id="UP000006461">
    <property type="component" value="Chromosome"/>
</dbReference>
<keyword evidence="2" id="KW-1185">Reference proteome</keyword>
<dbReference type="OrthoDB" id="9805171at2"/>
<keyword evidence="1" id="KW-0808">Transferase</keyword>
<dbReference type="PANTHER" id="PTHR43861">
    <property type="entry name" value="TRANS-ACONITATE 2-METHYLTRANSFERASE-RELATED"/>
    <property type="match status" value="1"/>
</dbReference>
<dbReference type="GO" id="GO:0009312">
    <property type="term" value="P:oligosaccharide biosynthetic process"/>
    <property type="evidence" value="ECO:0007669"/>
    <property type="project" value="InterPro"/>
</dbReference>
<dbReference type="KEGG" id="mmar:MODMU_3471"/>
<organism evidence="1 2">
    <name type="scientific">Modestobacter italicus (strain DSM 44449 / CECT 9708 / BC 501)</name>
    <dbReference type="NCBI Taxonomy" id="2732864"/>
    <lineage>
        <taxon>Bacteria</taxon>
        <taxon>Bacillati</taxon>
        <taxon>Actinomycetota</taxon>
        <taxon>Actinomycetes</taxon>
        <taxon>Geodermatophilales</taxon>
        <taxon>Geodermatophilaceae</taxon>
        <taxon>Modestobacter</taxon>
    </lineage>
</organism>
<dbReference type="EMBL" id="FO203431">
    <property type="protein sequence ID" value="CCH88883.1"/>
    <property type="molecule type" value="Genomic_DNA"/>
</dbReference>
<keyword evidence="1" id="KW-0489">Methyltransferase</keyword>
<dbReference type="STRING" id="477641.MODMU_3471"/>
<protein>
    <submittedName>
        <fullName evidence="1">Methyltransferase type 12</fullName>
    </submittedName>
</protein>
<name>I4EZS0_MODI5</name>
<dbReference type="HOGENOM" id="CLU_091685_0_0_11"/>
<evidence type="ECO:0000313" key="2">
    <source>
        <dbReference type="Proteomes" id="UP000006461"/>
    </source>
</evidence>
<dbReference type="PANTHER" id="PTHR43861:SF1">
    <property type="entry name" value="TRANS-ACONITATE 2-METHYLTRANSFERASE"/>
    <property type="match status" value="1"/>
</dbReference>
<dbReference type="Pfam" id="PF05401">
    <property type="entry name" value="NodS"/>
    <property type="match status" value="1"/>
</dbReference>
<dbReference type="SUPFAM" id="SSF53335">
    <property type="entry name" value="S-adenosyl-L-methionine-dependent methyltransferases"/>
    <property type="match status" value="1"/>
</dbReference>
<dbReference type="GO" id="GO:0008757">
    <property type="term" value="F:S-adenosylmethionine-dependent methyltransferase activity"/>
    <property type="evidence" value="ECO:0007669"/>
    <property type="project" value="InterPro"/>
</dbReference>
<dbReference type="InterPro" id="IPR029063">
    <property type="entry name" value="SAM-dependent_MTases_sf"/>
</dbReference>
<dbReference type="InterPro" id="IPR008715">
    <property type="entry name" value="SAM-MeTfrase_NodS-like"/>
</dbReference>
<evidence type="ECO:0000313" key="1">
    <source>
        <dbReference type="EMBL" id="CCH88883.1"/>
    </source>
</evidence>
<gene>
    <name evidence="1" type="ordered locus">MODMU_3471</name>
</gene>
<sequence>MTLPTSYFDAVYAAADDPWSMRSRWYERRKYALTTAVLPRERYADGLEVGCSVGELTARLAERCDRLAGWDASAAAVARAADRVAAAAHVRIEQAVVPDRALPEVDLLVLSEVLYYLDEPDLARFLAQARAAVRPGGTLLAVHWRHPVADYPQTGDAVHRALRAALPWPRVAAHEEPDLLLDCWVAAEPGDVRAASVAAAEQLW</sequence>
<reference evidence="1 2" key="1">
    <citation type="journal article" date="2012" name="J. Bacteriol.">
        <title>Genome Sequence of Radiation-Resistant Modestobacter marinus Strain BC501, a Representative Actinobacterium That Thrives on Calcareous Stone Surfaces.</title>
        <authorList>
            <person name="Normand P."/>
            <person name="Gury J."/>
            <person name="Pujic P."/>
            <person name="Chouaia B."/>
            <person name="Crotti E."/>
            <person name="Brusetti L."/>
            <person name="Daffonchio D."/>
            <person name="Vacherie B."/>
            <person name="Barbe V."/>
            <person name="Medigue C."/>
            <person name="Calteau A."/>
            <person name="Ghodhbane-Gtari F."/>
            <person name="Essoussi I."/>
            <person name="Nouioui I."/>
            <person name="Abbassi-Ghozzi I."/>
            <person name="Gtari M."/>
        </authorList>
    </citation>
    <scope>NUCLEOTIDE SEQUENCE [LARGE SCALE GENOMIC DNA]</scope>
    <source>
        <strain evidence="2">BC 501</strain>
    </source>
</reference>
<accession>I4EZS0</accession>